<feature type="transmembrane region" description="Helical" evidence="1">
    <location>
        <begin position="410"/>
        <end position="435"/>
    </location>
</feature>
<organism evidence="2 3">
    <name type="scientific">Clostridium tetanomorphum</name>
    <dbReference type="NCBI Taxonomy" id="1553"/>
    <lineage>
        <taxon>Bacteria</taxon>
        <taxon>Bacillati</taxon>
        <taxon>Bacillota</taxon>
        <taxon>Clostridia</taxon>
        <taxon>Eubacteriales</taxon>
        <taxon>Clostridiaceae</taxon>
        <taxon>Clostridium</taxon>
    </lineage>
</organism>
<feature type="transmembrane region" description="Helical" evidence="1">
    <location>
        <begin position="202"/>
        <end position="222"/>
    </location>
</feature>
<dbReference type="EMBL" id="JAAZWO010000004">
    <property type="protein sequence ID" value="MBC2397022.1"/>
    <property type="molecule type" value="Genomic_DNA"/>
</dbReference>
<keyword evidence="1" id="KW-0472">Membrane</keyword>
<feature type="transmembrane region" description="Helical" evidence="1">
    <location>
        <begin position="260"/>
        <end position="286"/>
    </location>
</feature>
<evidence type="ECO:0000313" key="2">
    <source>
        <dbReference type="EMBL" id="MBC2397022.1"/>
    </source>
</evidence>
<dbReference type="AlphaFoldDB" id="A0A923E5U1"/>
<evidence type="ECO:0000256" key="1">
    <source>
        <dbReference type="SAM" id="Phobius"/>
    </source>
</evidence>
<gene>
    <name evidence="2" type="ORF">HGG79_04395</name>
</gene>
<comment type="caution">
    <text evidence="2">The sequence shown here is derived from an EMBL/GenBank/DDBJ whole genome shotgun (WGS) entry which is preliminary data.</text>
</comment>
<evidence type="ECO:0000313" key="3">
    <source>
        <dbReference type="Proteomes" id="UP000563151"/>
    </source>
</evidence>
<sequence length="457" mass="49503">MAMQREHGKEHPYLSAGLFKIRLPFVHYKWEWSEALQAILMCATCLGAIPILTEVLGISFELAWGMVIINGLLYCMHALLGDPVVPGWITPSIPLTTAYLSSFAIGVDRIHALIALQLLVGIIFIIMGITGMASKLINIVPNSIKAGILLGAGFAAIMGEFKVSGRYGKYPIAITIGVIFAYYVLFSEGFRALRKKSKFLNIVGKYGMLPAIIVSIIVGPIAKELPVPKIEIGSIIHLPNISEMIKTISPFGIGFPKAQLFISAIPMAIMVYIIAFGDFVTGEALIKEADEIRKDEKIDFNSNRSNLISGFRNVVMAFITPYVPLCGPLWAAVTAAVSQRYKEGREAMDSIFGGVGTFRWVTFICVSLVPIVSLVQPVLPVALSLTLLVQGYVCTRLAMDICSTDLEKGIAGVMGAVLATRGAAWGLIVGIILHITLSDLKKNKNVVTNSQASTEVK</sequence>
<dbReference type="RefSeq" id="WP_173680520.1">
    <property type="nucleotide sequence ID" value="NZ_JAAZWO010000004.1"/>
</dbReference>
<reference evidence="2 3" key="1">
    <citation type="submission" date="2020-04" db="EMBL/GenBank/DDBJ databases">
        <title>Genomic insights into acetone-butanol-ethanol (ABE) fermentation by sequencing solventogenic clostridia strains.</title>
        <authorList>
            <person name="Brown S."/>
        </authorList>
    </citation>
    <scope>NUCLEOTIDE SEQUENCE [LARGE SCALE GENOMIC DNA]</scope>
    <source>
        <strain evidence="2 3">DJ011</strain>
    </source>
</reference>
<feature type="transmembrane region" description="Helical" evidence="1">
    <location>
        <begin position="35"/>
        <end position="55"/>
    </location>
</feature>
<feature type="transmembrane region" description="Helical" evidence="1">
    <location>
        <begin position="378"/>
        <end position="398"/>
    </location>
</feature>
<feature type="transmembrane region" description="Helical" evidence="1">
    <location>
        <begin position="62"/>
        <end position="80"/>
    </location>
</feature>
<keyword evidence="1" id="KW-1133">Transmembrane helix</keyword>
<feature type="transmembrane region" description="Helical" evidence="1">
    <location>
        <begin position="110"/>
        <end position="129"/>
    </location>
</feature>
<keyword evidence="3" id="KW-1185">Reference proteome</keyword>
<feature type="transmembrane region" description="Helical" evidence="1">
    <location>
        <begin position="136"/>
        <end position="158"/>
    </location>
</feature>
<proteinExistence type="predicted"/>
<name>A0A923E5U1_CLOTT</name>
<keyword evidence="1" id="KW-0812">Transmembrane</keyword>
<feature type="transmembrane region" description="Helical" evidence="1">
    <location>
        <begin position="351"/>
        <end position="371"/>
    </location>
</feature>
<protein>
    <recommendedName>
        <fullName evidence="4">Permease</fullName>
    </recommendedName>
</protein>
<evidence type="ECO:0008006" key="4">
    <source>
        <dbReference type="Google" id="ProtNLM"/>
    </source>
</evidence>
<dbReference type="Proteomes" id="UP000563151">
    <property type="component" value="Unassembled WGS sequence"/>
</dbReference>
<accession>A0A923E5U1</accession>
<feature type="transmembrane region" description="Helical" evidence="1">
    <location>
        <begin position="307"/>
        <end position="331"/>
    </location>
</feature>
<feature type="transmembrane region" description="Helical" evidence="1">
    <location>
        <begin position="170"/>
        <end position="190"/>
    </location>
</feature>